<accession>A0A1I3R2D1</accession>
<dbReference type="PROSITE" id="PS51481">
    <property type="entry name" value="DHAK"/>
    <property type="match status" value="1"/>
</dbReference>
<evidence type="ECO:0000313" key="7">
    <source>
        <dbReference type="Proteomes" id="UP000198915"/>
    </source>
</evidence>
<dbReference type="Gene3D" id="3.40.50.10440">
    <property type="entry name" value="Dihydroxyacetone kinase, domain 1"/>
    <property type="match status" value="1"/>
</dbReference>
<dbReference type="Gene3D" id="3.30.1180.20">
    <property type="entry name" value="Dihydroxyacetone kinase, domain 2"/>
    <property type="match status" value="1"/>
</dbReference>
<dbReference type="FunFam" id="3.30.1180.20:FF:000001">
    <property type="entry name" value="Dihydroxyacetone kinase 1"/>
    <property type="match status" value="1"/>
</dbReference>
<evidence type="ECO:0000256" key="3">
    <source>
        <dbReference type="ARBA" id="ARBA00022777"/>
    </source>
</evidence>
<dbReference type="AlphaFoldDB" id="A0A1I3R2D1"/>
<dbReference type="GO" id="GO:0004371">
    <property type="term" value="F:glycerone kinase activity"/>
    <property type="evidence" value="ECO:0007669"/>
    <property type="project" value="InterPro"/>
</dbReference>
<evidence type="ECO:0000313" key="6">
    <source>
        <dbReference type="EMBL" id="SFJ39406.1"/>
    </source>
</evidence>
<reference evidence="7" key="1">
    <citation type="submission" date="2016-10" db="EMBL/GenBank/DDBJ databases">
        <authorList>
            <person name="Varghese N."/>
            <person name="Submissions S."/>
        </authorList>
    </citation>
    <scope>NUCLEOTIDE SEQUENCE [LARGE SCALE GENOMIC DNA]</scope>
    <source>
        <strain evidence="7">OK042</strain>
    </source>
</reference>
<evidence type="ECO:0000256" key="4">
    <source>
        <dbReference type="ARBA" id="ARBA00022840"/>
    </source>
</evidence>
<keyword evidence="2" id="KW-0547">Nucleotide-binding</keyword>
<dbReference type="InterPro" id="IPR004006">
    <property type="entry name" value="DhaK_dom"/>
</dbReference>
<dbReference type="SUPFAM" id="SSF82549">
    <property type="entry name" value="DAK1/DegV-like"/>
    <property type="match status" value="1"/>
</dbReference>
<dbReference type="GO" id="GO:0005829">
    <property type="term" value="C:cytosol"/>
    <property type="evidence" value="ECO:0007669"/>
    <property type="project" value="TreeGrafter"/>
</dbReference>
<protein>
    <submittedName>
        <fullName evidence="6">Dihydroxyacetone kinase DhaK subunit</fullName>
    </submittedName>
</protein>
<sequence length="340" mass="36274">MSQAVNRMKKFLNDPEQVVDEMLEGLLLAHSDQLKSVRSDNRALVRANGPSNGKVAIATGGGSGHLPLFLGYVGPGMLDGVAVGNIFASPSARQMLDVTRAINGGAGVLYIYGNYGGDVMNFDMAAELAGMEDIRVETVVATDDVASMPKGNEAGRRGVAGMFYLYKLAGAKAEQMASLEEVKRVAEKANANVRTMGVALTPCILPAVGHPTFTIGEGEMEIGMGIHGEPGIHRGTIETADEVAKSLVSTILQDLPIEAGAEVSVLINGLGATPLEELYIVYRSVHKLLAEKEIHVHRPYIGEFATSMEMAGLSVSLLKLDDELRELLDAPYQTPFHVQK</sequence>
<organism evidence="6 7">
    <name type="scientific">Brevibacillus centrosporus</name>
    <dbReference type="NCBI Taxonomy" id="54910"/>
    <lineage>
        <taxon>Bacteria</taxon>
        <taxon>Bacillati</taxon>
        <taxon>Bacillota</taxon>
        <taxon>Bacilli</taxon>
        <taxon>Bacillales</taxon>
        <taxon>Paenibacillaceae</taxon>
        <taxon>Brevibacillus</taxon>
    </lineage>
</organism>
<name>A0A1I3R2D1_9BACL</name>
<keyword evidence="3 6" id="KW-0418">Kinase</keyword>
<evidence type="ECO:0000256" key="1">
    <source>
        <dbReference type="ARBA" id="ARBA00022679"/>
    </source>
</evidence>
<dbReference type="EMBL" id="FORT01000003">
    <property type="protein sequence ID" value="SFJ39406.1"/>
    <property type="molecule type" value="Genomic_DNA"/>
</dbReference>
<feature type="domain" description="DhaK" evidence="5">
    <location>
        <begin position="14"/>
        <end position="337"/>
    </location>
</feature>
<gene>
    <name evidence="6" type="ORF">SAMN05518846_103228</name>
</gene>
<dbReference type="FunFam" id="3.40.50.10440:FF:000001">
    <property type="entry name" value="Dihydroxyacetone kinase, DhaK subunit"/>
    <property type="match status" value="1"/>
</dbReference>
<dbReference type="PANTHER" id="PTHR28629:SF4">
    <property type="entry name" value="TRIOKINASE_FMN CYCLASE"/>
    <property type="match status" value="1"/>
</dbReference>
<keyword evidence="7" id="KW-1185">Reference proteome</keyword>
<dbReference type="GO" id="GO:0019563">
    <property type="term" value="P:glycerol catabolic process"/>
    <property type="evidence" value="ECO:0007669"/>
    <property type="project" value="TreeGrafter"/>
</dbReference>
<keyword evidence="4" id="KW-0067">ATP-binding</keyword>
<evidence type="ECO:0000259" key="5">
    <source>
        <dbReference type="PROSITE" id="PS51481"/>
    </source>
</evidence>
<evidence type="ECO:0000256" key="2">
    <source>
        <dbReference type="ARBA" id="ARBA00022741"/>
    </source>
</evidence>
<dbReference type="Pfam" id="PF02733">
    <property type="entry name" value="Dak1"/>
    <property type="match status" value="1"/>
</dbReference>
<dbReference type="GO" id="GO:0005524">
    <property type="term" value="F:ATP binding"/>
    <property type="evidence" value="ECO:0007669"/>
    <property type="project" value="UniProtKB-KW"/>
</dbReference>
<dbReference type="Proteomes" id="UP000198915">
    <property type="component" value="Unassembled WGS sequence"/>
</dbReference>
<dbReference type="InterPro" id="IPR050861">
    <property type="entry name" value="Dihydroxyacetone_Kinase"/>
</dbReference>
<dbReference type="STRING" id="1884381.SAMN05518846_103228"/>
<keyword evidence="1" id="KW-0808">Transferase</keyword>
<proteinExistence type="predicted"/>
<dbReference type="PANTHER" id="PTHR28629">
    <property type="entry name" value="TRIOKINASE/FMN CYCLASE"/>
    <property type="match status" value="1"/>
</dbReference>